<feature type="non-terminal residue" evidence="7">
    <location>
        <position position="213"/>
    </location>
</feature>
<keyword evidence="5" id="KW-0496">Mitochondrion</keyword>
<dbReference type="Pfam" id="PF16803">
    <property type="entry name" value="DRE2_N"/>
    <property type="match status" value="1"/>
</dbReference>
<evidence type="ECO:0000256" key="4">
    <source>
        <dbReference type="ARBA" id="ARBA00023014"/>
    </source>
</evidence>
<evidence type="ECO:0000313" key="7">
    <source>
        <dbReference type="EMBL" id="TFY83953.1"/>
    </source>
</evidence>
<keyword evidence="2" id="KW-0479">Metal-binding</keyword>
<sequence length="213" mass="22251">MAPAAIYVVSQPPLEGSHKTMAGVPLKGPALAIGSLTTAQDGKYQNLVSDLENSRQVDRQMLDRLLEGAAVLAPETYASVHVTLAPSEYETLLPRLSELLGQLFAGLTPLGTLHLLNLTHSLLSLPSELTLTGFIILSSIPMEGTVIAQKPAHVPGTSLFLKTRSSVSSPAASAPAAACRDRKADPARAASKKALWSLSGPAGPTIDAENLLT</sequence>
<comment type="caution">
    <text evidence="7">The sequence shown here is derived from an EMBL/GenBank/DDBJ whole genome shotgun (WGS) entry which is preliminary data.</text>
</comment>
<dbReference type="Proteomes" id="UP000298061">
    <property type="component" value="Unassembled WGS sequence"/>
</dbReference>
<dbReference type="GO" id="GO:0046872">
    <property type="term" value="F:metal ion binding"/>
    <property type="evidence" value="ECO:0007669"/>
    <property type="project" value="UniProtKB-KW"/>
</dbReference>
<feature type="domain" description="Fe-S cluster assembly protein Dre2 N-terminal" evidence="6">
    <location>
        <begin position="39"/>
        <end position="137"/>
    </location>
</feature>
<keyword evidence="8" id="KW-1185">Reference proteome</keyword>
<protein>
    <recommendedName>
        <fullName evidence="6">Fe-S cluster assembly protein Dre2 N-terminal domain-containing protein</fullName>
    </recommendedName>
</protein>
<evidence type="ECO:0000259" key="6">
    <source>
        <dbReference type="Pfam" id="PF16803"/>
    </source>
</evidence>
<evidence type="ECO:0000256" key="3">
    <source>
        <dbReference type="ARBA" id="ARBA00023004"/>
    </source>
</evidence>
<dbReference type="STRING" id="135208.A0A4Z0AC70"/>
<dbReference type="OrthoDB" id="311633at2759"/>
<keyword evidence="1" id="KW-0963">Cytoplasm</keyword>
<dbReference type="GO" id="GO:0051536">
    <property type="term" value="F:iron-sulfur cluster binding"/>
    <property type="evidence" value="ECO:0007669"/>
    <property type="project" value="UniProtKB-KW"/>
</dbReference>
<proteinExistence type="predicted"/>
<evidence type="ECO:0000313" key="8">
    <source>
        <dbReference type="Proteomes" id="UP000298061"/>
    </source>
</evidence>
<evidence type="ECO:0000256" key="5">
    <source>
        <dbReference type="ARBA" id="ARBA00023128"/>
    </source>
</evidence>
<accession>A0A4Z0AC70</accession>
<dbReference type="AlphaFoldDB" id="A0A4Z0AC70"/>
<reference evidence="7 8" key="1">
    <citation type="submission" date="2019-02" db="EMBL/GenBank/DDBJ databases">
        <title>Genome sequencing of the rare red list fungi Hericium alpestre (H. flagellum).</title>
        <authorList>
            <person name="Buettner E."/>
            <person name="Kellner H."/>
        </authorList>
    </citation>
    <scope>NUCLEOTIDE SEQUENCE [LARGE SCALE GENOMIC DNA]</scope>
    <source>
        <strain evidence="7 8">DSM 108284</strain>
    </source>
</reference>
<dbReference type="InterPro" id="IPR031838">
    <property type="entry name" value="Dre2_N"/>
</dbReference>
<name>A0A4Z0AC70_9AGAM</name>
<keyword evidence="4" id="KW-0411">Iron-sulfur</keyword>
<evidence type="ECO:0000256" key="1">
    <source>
        <dbReference type="ARBA" id="ARBA00022490"/>
    </source>
</evidence>
<organism evidence="7 8">
    <name type="scientific">Hericium alpestre</name>
    <dbReference type="NCBI Taxonomy" id="135208"/>
    <lineage>
        <taxon>Eukaryota</taxon>
        <taxon>Fungi</taxon>
        <taxon>Dikarya</taxon>
        <taxon>Basidiomycota</taxon>
        <taxon>Agaricomycotina</taxon>
        <taxon>Agaricomycetes</taxon>
        <taxon>Russulales</taxon>
        <taxon>Hericiaceae</taxon>
        <taxon>Hericium</taxon>
    </lineage>
</organism>
<gene>
    <name evidence="7" type="ORF">EWM64_g49</name>
</gene>
<evidence type="ECO:0000256" key="2">
    <source>
        <dbReference type="ARBA" id="ARBA00022723"/>
    </source>
</evidence>
<dbReference type="EMBL" id="SFCI01000003">
    <property type="protein sequence ID" value="TFY83953.1"/>
    <property type="molecule type" value="Genomic_DNA"/>
</dbReference>
<keyword evidence="3" id="KW-0408">Iron</keyword>